<evidence type="ECO:0000313" key="2">
    <source>
        <dbReference type="Proteomes" id="UP001152622"/>
    </source>
</evidence>
<dbReference type="Proteomes" id="UP001152622">
    <property type="component" value="Chromosome 7"/>
</dbReference>
<organism evidence="1 2">
    <name type="scientific">Synaphobranchus kaupii</name>
    <name type="common">Kaup's arrowtooth eel</name>
    <dbReference type="NCBI Taxonomy" id="118154"/>
    <lineage>
        <taxon>Eukaryota</taxon>
        <taxon>Metazoa</taxon>
        <taxon>Chordata</taxon>
        <taxon>Craniata</taxon>
        <taxon>Vertebrata</taxon>
        <taxon>Euteleostomi</taxon>
        <taxon>Actinopterygii</taxon>
        <taxon>Neopterygii</taxon>
        <taxon>Teleostei</taxon>
        <taxon>Anguilliformes</taxon>
        <taxon>Synaphobranchidae</taxon>
        <taxon>Synaphobranchus</taxon>
    </lineage>
</organism>
<protein>
    <submittedName>
        <fullName evidence="1">Uncharacterized protein</fullName>
    </submittedName>
</protein>
<name>A0A9Q1FB34_SYNKA</name>
<proteinExistence type="predicted"/>
<accession>A0A9Q1FB34</accession>
<comment type="caution">
    <text evidence="1">The sequence shown here is derived from an EMBL/GenBank/DDBJ whole genome shotgun (WGS) entry which is preliminary data.</text>
</comment>
<dbReference type="EMBL" id="JAINUF010000007">
    <property type="protein sequence ID" value="KAJ8354426.1"/>
    <property type="molecule type" value="Genomic_DNA"/>
</dbReference>
<evidence type="ECO:0000313" key="1">
    <source>
        <dbReference type="EMBL" id="KAJ8354426.1"/>
    </source>
</evidence>
<gene>
    <name evidence="1" type="ORF">SKAU_G00219930</name>
</gene>
<reference evidence="1" key="1">
    <citation type="journal article" date="2023" name="Science">
        <title>Genome structures resolve the early diversification of teleost fishes.</title>
        <authorList>
            <person name="Parey E."/>
            <person name="Louis A."/>
            <person name="Montfort J."/>
            <person name="Bouchez O."/>
            <person name="Roques C."/>
            <person name="Iampietro C."/>
            <person name="Lluch J."/>
            <person name="Castinel A."/>
            <person name="Donnadieu C."/>
            <person name="Desvignes T."/>
            <person name="Floi Bucao C."/>
            <person name="Jouanno E."/>
            <person name="Wen M."/>
            <person name="Mejri S."/>
            <person name="Dirks R."/>
            <person name="Jansen H."/>
            <person name="Henkel C."/>
            <person name="Chen W.J."/>
            <person name="Zahm M."/>
            <person name="Cabau C."/>
            <person name="Klopp C."/>
            <person name="Thompson A.W."/>
            <person name="Robinson-Rechavi M."/>
            <person name="Braasch I."/>
            <person name="Lecointre G."/>
            <person name="Bobe J."/>
            <person name="Postlethwait J.H."/>
            <person name="Berthelot C."/>
            <person name="Roest Crollius H."/>
            <person name="Guiguen Y."/>
        </authorList>
    </citation>
    <scope>NUCLEOTIDE SEQUENCE</scope>
    <source>
        <strain evidence="1">WJC10195</strain>
    </source>
</reference>
<dbReference type="AlphaFoldDB" id="A0A9Q1FB34"/>
<sequence length="78" mass="8864">MVSCSERCQQPTANSLLHGPSQSPSIYTVGYVLNQFRLSAFPAKREPLMNLSRTMENIPVRFILVCQCLLFYKGLRNV</sequence>
<keyword evidence="2" id="KW-1185">Reference proteome</keyword>